<dbReference type="InterPro" id="IPR036909">
    <property type="entry name" value="Cyt_c-like_dom_sf"/>
</dbReference>
<dbReference type="AlphaFoldDB" id="A0A6C2YV98"/>
<feature type="region of interest" description="Disordered" evidence="1">
    <location>
        <begin position="735"/>
        <end position="760"/>
    </location>
</feature>
<dbReference type="GO" id="GO:0020037">
    <property type="term" value="F:heme binding"/>
    <property type="evidence" value="ECO:0007669"/>
    <property type="project" value="InterPro"/>
</dbReference>
<dbReference type="RefSeq" id="WP_162660390.1">
    <property type="nucleotide sequence ID" value="NZ_LR593887.1"/>
</dbReference>
<dbReference type="SUPFAM" id="SSF46626">
    <property type="entry name" value="Cytochrome c"/>
    <property type="match status" value="1"/>
</dbReference>
<feature type="domain" description="DUF1592" evidence="4">
    <location>
        <begin position="355"/>
        <end position="405"/>
    </location>
</feature>
<feature type="domain" description="DUF1588" evidence="3">
    <location>
        <begin position="630"/>
        <end position="725"/>
    </location>
</feature>
<keyword evidence="6" id="KW-1185">Reference proteome</keyword>
<evidence type="ECO:0000259" key="4">
    <source>
        <dbReference type="Pfam" id="PF07631"/>
    </source>
</evidence>
<reference evidence="5" key="1">
    <citation type="submission" date="2019-04" db="EMBL/GenBank/DDBJ databases">
        <authorList>
            <consortium name="Science for Life Laboratories"/>
        </authorList>
    </citation>
    <scope>NUCLEOTIDE SEQUENCE</scope>
    <source>
        <strain evidence="5">MBLW1</strain>
    </source>
</reference>
<evidence type="ECO:0008006" key="7">
    <source>
        <dbReference type="Google" id="ProtNLM"/>
    </source>
</evidence>
<dbReference type="KEGG" id="tim:GMBLW1_38960"/>
<dbReference type="Pfam" id="PF07627">
    <property type="entry name" value="PSCyt3"/>
    <property type="match status" value="1"/>
</dbReference>
<protein>
    <recommendedName>
        <fullName evidence="7">Haem-binding domain-containing protein</fullName>
    </recommendedName>
</protein>
<evidence type="ECO:0000313" key="6">
    <source>
        <dbReference type="Proteomes" id="UP000464378"/>
    </source>
</evidence>
<dbReference type="Pfam" id="PF07624">
    <property type="entry name" value="PSD2"/>
    <property type="match status" value="1"/>
</dbReference>
<dbReference type="InterPro" id="IPR011478">
    <property type="entry name" value="DUF1585"/>
</dbReference>
<feature type="compositionally biased region" description="Polar residues" evidence="1">
    <location>
        <begin position="735"/>
        <end position="756"/>
    </location>
</feature>
<accession>A0A6C2YV98</accession>
<evidence type="ECO:0000259" key="2">
    <source>
        <dbReference type="Pfam" id="PF07624"/>
    </source>
</evidence>
<dbReference type="InParanoid" id="A0A6C2YV98"/>
<dbReference type="InterPro" id="IPR013039">
    <property type="entry name" value="DUF1588"/>
</dbReference>
<dbReference type="EMBL" id="LR586016">
    <property type="protein sequence ID" value="VIP05297.1"/>
    <property type="molecule type" value="Genomic_DNA"/>
</dbReference>
<dbReference type="InterPro" id="IPR013042">
    <property type="entry name" value="DUF1592"/>
</dbReference>
<evidence type="ECO:0000259" key="3">
    <source>
        <dbReference type="Pfam" id="PF07627"/>
    </source>
</evidence>
<proteinExistence type="predicted"/>
<dbReference type="EMBL" id="LR593887">
    <property type="protein sequence ID" value="VTS07950.1"/>
    <property type="molecule type" value="Genomic_DNA"/>
</dbReference>
<gene>
    <name evidence="5" type="ORF">GMBLW1_38960</name>
</gene>
<sequence>MHLPSQKSRHRLGWWMGPGLLLLALGTGRLDAADPAPFQVPADVLAVLDAHCVDCHGEGGKGHVDVTHLHQLDRNERLETLNKIQDQLFYKMMPPPTVESPNANELRTLATWVRGELRANQASKLDERLPLPAAGNYIDHAALFDGRNTEKPFTPSRRWLVSPQIFRERVLDSLGLDGPARQQQLYGITNPFTLPERSGIRDYDLTTLDGTHFITMKTNAAWLADKIIGSLRIKRGESKEAVFPNPKDRWVPPTTSGKSKQPLMAEFEAILAKSGTPTDAEMVAAIQLQFGRVLARPATDAELHRYRQLMRAAIELGGNIEGLRKMLEAVWLESEFVYRLEWGAGEPDSFGRKVLSPREASYAIALALGDRGPDATLTKAAQEGRLLNKADYEREVKRLLADPTSFRGPVDPFLAREHREFYVSTPHPKIVRFFREFFGYPMALRVFKDIERSDGLYRVPDRGTGGTPGFLIVEADRVVARAVEQDRRVFETLLTTDEYFVYHNVENAQGAKLIDGWRTVYETLKNTNWRTNPDQVAKDHAELLKQYTPITGPSKKGRGVHDTDLKRLMTLFEDTFGRGGRPFTTLPWAHGNRMWHSPFYNLPRTPTEARYGKDPVFDYEPVQPFSIPNRKGILTHPAWLIAHSQNSATDPVRRGRWIREKLLAGVVPEVPITVDAQIPEHPEKTLRERLDLVTNKQGCIKCHQHMNPLGLAFEMYDDFGRFRKAESLEYPQNLVSQSKGPNESNVYKTKPVNTTGRLDGTGDAALDGEVRDALDLIDRLAKSERVRQSMIRHAFRFYLGRNEMLSDSQTLIDADRAYVTSGGSFKAVIVSLLTSDSFRYRK</sequence>
<evidence type="ECO:0000256" key="1">
    <source>
        <dbReference type="SAM" id="MobiDB-lite"/>
    </source>
</evidence>
<organism evidence="5">
    <name type="scientific">Tuwongella immobilis</name>
    <dbReference type="NCBI Taxonomy" id="692036"/>
    <lineage>
        <taxon>Bacteria</taxon>
        <taxon>Pseudomonadati</taxon>
        <taxon>Planctomycetota</taxon>
        <taxon>Planctomycetia</taxon>
        <taxon>Gemmatales</taxon>
        <taxon>Gemmataceae</taxon>
        <taxon>Tuwongella</taxon>
    </lineage>
</organism>
<dbReference type="Pfam" id="PF07631">
    <property type="entry name" value="PSD4"/>
    <property type="match status" value="1"/>
</dbReference>
<evidence type="ECO:0000313" key="5">
    <source>
        <dbReference type="EMBL" id="VIP05297.1"/>
    </source>
</evidence>
<name>A0A6C2YV98_9BACT</name>
<dbReference type="GO" id="GO:0009055">
    <property type="term" value="F:electron transfer activity"/>
    <property type="evidence" value="ECO:0007669"/>
    <property type="project" value="InterPro"/>
</dbReference>
<feature type="domain" description="DUF1585" evidence="2">
    <location>
        <begin position="769"/>
        <end position="838"/>
    </location>
</feature>
<dbReference type="Proteomes" id="UP000464378">
    <property type="component" value="Chromosome"/>
</dbReference>